<dbReference type="PANTHER" id="PTHR32194">
    <property type="entry name" value="METALLOPROTEASE TLDD"/>
    <property type="match status" value="1"/>
</dbReference>
<proteinExistence type="predicted"/>
<reference evidence="2" key="1">
    <citation type="submission" date="2021-01" db="EMBL/GenBank/DDBJ databases">
        <authorList>
            <person name="Corre E."/>
            <person name="Pelletier E."/>
            <person name="Niang G."/>
            <person name="Scheremetjew M."/>
            <person name="Finn R."/>
            <person name="Kale V."/>
            <person name="Holt S."/>
            <person name="Cochrane G."/>
            <person name="Meng A."/>
            <person name="Brown T."/>
            <person name="Cohen L."/>
        </authorList>
    </citation>
    <scope>NUCLEOTIDE SEQUENCE</scope>
    <source>
        <strain evidence="2">PLY429</strain>
    </source>
</reference>
<dbReference type="GO" id="GO:0051603">
    <property type="term" value="P:proteolysis involved in protein catabolic process"/>
    <property type="evidence" value="ECO:0007669"/>
    <property type="project" value="InterPro"/>
</dbReference>
<dbReference type="InterPro" id="IPR016295">
    <property type="entry name" value="Proteasome_beta4"/>
</dbReference>
<dbReference type="PANTHER" id="PTHR32194:SF6">
    <property type="entry name" value="PROTEASOME SUBUNIT BETA"/>
    <property type="match status" value="1"/>
</dbReference>
<dbReference type="GO" id="GO:0005839">
    <property type="term" value="C:proteasome core complex"/>
    <property type="evidence" value="ECO:0007669"/>
    <property type="project" value="InterPro"/>
</dbReference>
<keyword evidence="1" id="KW-0539">Nucleus</keyword>
<organism evidence="2">
    <name type="scientific">Tetraselmis chuii</name>
    <dbReference type="NCBI Taxonomy" id="63592"/>
    <lineage>
        <taxon>Eukaryota</taxon>
        <taxon>Viridiplantae</taxon>
        <taxon>Chlorophyta</taxon>
        <taxon>core chlorophytes</taxon>
        <taxon>Chlorodendrophyceae</taxon>
        <taxon>Chlorodendrales</taxon>
        <taxon>Chlorodendraceae</taxon>
        <taxon>Tetraselmis</taxon>
    </lineage>
</organism>
<evidence type="ECO:0000256" key="1">
    <source>
        <dbReference type="ARBA" id="ARBA00023242"/>
    </source>
</evidence>
<protein>
    <recommendedName>
        <fullName evidence="3">Proteasome subunit beta</fullName>
    </recommendedName>
</protein>
<evidence type="ECO:0000313" key="2">
    <source>
        <dbReference type="EMBL" id="CAD9209044.1"/>
    </source>
</evidence>
<dbReference type="PROSITE" id="PS51476">
    <property type="entry name" value="PROTEASOME_BETA_2"/>
    <property type="match status" value="1"/>
</dbReference>
<name>A0A7S1X579_9CHLO</name>
<dbReference type="SUPFAM" id="SSF56235">
    <property type="entry name" value="N-terminal nucleophile aminohydrolases (Ntn hydrolases)"/>
    <property type="match status" value="1"/>
</dbReference>
<evidence type="ECO:0008006" key="3">
    <source>
        <dbReference type="Google" id="ProtNLM"/>
    </source>
</evidence>
<dbReference type="Pfam" id="PF00227">
    <property type="entry name" value="Proteasome"/>
    <property type="match status" value="1"/>
</dbReference>
<dbReference type="InterPro" id="IPR001353">
    <property type="entry name" value="Proteasome_sua/b"/>
</dbReference>
<accession>A0A7S1X579</accession>
<dbReference type="Gene3D" id="3.60.20.10">
    <property type="entry name" value="Glutamine Phosphoribosylpyrophosphate, subunit 1, domain 1"/>
    <property type="match status" value="1"/>
</dbReference>
<dbReference type="EMBL" id="HBGG01021691">
    <property type="protein sequence ID" value="CAD9209044.1"/>
    <property type="molecule type" value="Transcribed_RNA"/>
</dbReference>
<dbReference type="GO" id="GO:0005737">
    <property type="term" value="C:cytoplasm"/>
    <property type="evidence" value="ECO:0007669"/>
    <property type="project" value="TreeGrafter"/>
</dbReference>
<dbReference type="InterPro" id="IPR023333">
    <property type="entry name" value="Proteasome_suB-type"/>
</dbReference>
<sequence>MYATRTSHSMALGPGCAGPHLALAPTAPGPGGLSDPSCPGGVGKEQQPCVGAPACLVDPAGLSAPNRQRTQYPIVTGTSVLATTYKDGILIACDTLASYGSTKRYKSIDRMHKVNDSVIVAASGEISDFTHMMKLVDELSTEDFCSDDGISITPKETHAYLSRVIYNRRNKFDPLWNSVIVGGFHDGLPFLGTIGMIGTNYTDAHVATGFGNHLARPIFRERHSPDMDEEAATKMLHDALKVCYYRDKQSINKFKLAKVTKDGATISEPFSLDVKWDYAHFQNPALNATGTW</sequence>
<dbReference type="CDD" id="cd03760">
    <property type="entry name" value="proteasome_beta_type_4"/>
    <property type="match status" value="1"/>
</dbReference>
<dbReference type="InterPro" id="IPR029055">
    <property type="entry name" value="Ntn_hydrolases_N"/>
</dbReference>
<gene>
    <name evidence="2" type="ORF">TCHU04912_LOCUS11282</name>
</gene>
<dbReference type="AlphaFoldDB" id="A0A7S1X579"/>